<dbReference type="Proteomes" id="UP001334084">
    <property type="component" value="Chromosome 3"/>
</dbReference>
<reference evidence="1" key="1">
    <citation type="journal article" date="2024" name="BMC Genomics">
        <title>Functional annotation of a divergent genome using sequence and structure-based similarity.</title>
        <authorList>
            <person name="Svedberg D."/>
            <person name="Winiger R.R."/>
            <person name="Berg A."/>
            <person name="Sharma H."/>
            <person name="Tellgren-Roth C."/>
            <person name="Debrunner-Vossbrinck B.A."/>
            <person name="Vossbrinck C.R."/>
            <person name="Barandun J."/>
        </authorList>
    </citation>
    <scope>NUCLEOTIDE SEQUENCE</scope>
    <source>
        <strain evidence="1">Illinois isolate</strain>
    </source>
</reference>
<dbReference type="RefSeq" id="XP_065329090.1">
    <property type="nucleotide sequence ID" value="XM_065473018.1"/>
</dbReference>
<evidence type="ECO:0000313" key="1">
    <source>
        <dbReference type="EMBL" id="WUR02945.1"/>
    </source>
</evidence>
<name>A0AAX4JAH1_9MICR</name>
<dbReference type="GeneID" id="90540756"/>
<keyword evidence="2" id="KW-1185">Reference proteome</keyword>
<dbReference type="KEGG" id="vnx:VNE69_03160"/>
<accession>A0AAX4JAH1</accession>
<dbReference type="EMBL" id="CP142728">
    <property type="protein sequence ID" value="WUR02945.1"/>
    <property type="molecule type" value="Genomic_DNA"/>
</dbReference>
<organism evidence="1 2">
    <name type="scientific">Vairimorpha necatrix</name>
    <dbReference type="NCBI Taxonomy" id="6039"/>
    <lineage>
        <taxon>Eukaryota</taxon>
        <taxon>Fungi</taxon>
        <taxon>Fungi incertae sedis</taxon>
        <taxon>Microsporidia</taxon>
        <taxon>Nosematidae</taxon>
        <taxon>Vairimorpha</taxon>
    </lineage>
</organism>
<evidence type="ECO:0000313" key="2">
    <source>
        <dbReference type="Proteomes" id="UP001334084"/>
    </source>
</evidence>
<protein>
    <submittedName>
        <fullName evidence="1">Uncharacterized protein</fullName>
    </submittedName>
</protein>
<gene>
    <name evidence="1" type="ORF">VNE69_03160</name>
</gene>
<proteinExistence type="predicted"/>
<sequence length="395" mass="47231">MLPFILLLKCSNTIFKDYDTKLSNQSQLKNAANGCEYFDFEAILREGKNETLDFEIVEDIMEFYKNYNHFSENIKLNQENNKTTKEEPVNYTTNCPKIGECMNTNNMILQHNNETFQKNMQDKDEIMKNEENFEQIHVISQVNNITKQVNLDTPMNIFLPFTSGTNLENDRDNILFVNQQSPYHVIDKNKTNNMNDNMSLYYQYTEMKNSLQTVKQQAERYLLSRPTQKIHIHNIRKYYEKIEAKRRSIRNKNCCYREKLMDPITYMLSTLHHLDLSDKDIINDSLNFVMNIINFLMPKLYYLTIETDSLQLKYLLYLAIWKIEIVTQTLNLPKFIEKISKHFNINIQNKGENEKQIIYYLEILKRRFVGFYKDKLCLHMYELCDLITEMHVSNE</sequence>
<dbReference type="AlphaFoldDB" id="A0AAX4JAH1"/>